<dbReference type="InterPro" id="IPR051214">
    <property type="entry name" value="GH32_Enzymes"/>
</dbReference>
<dbReference type="InterPro" id="IPR013148">
    <property type="entry name" value="Glyco_hydro_32_N"/>
</dbReference>
<dbReference type="Proteomes" id="UP000031030">
    <property type="component" value="Unassembled WGS sequence"/>
</dbReference>
<dbReference type="OrthoDB" id="9759709at2"/>
<name>A0A0B2A1B5_9MICO</name>
<comment type="caution">
    <text evidence="6">The sequence shown here is derived from an EMBL/GenBank/DDBJ whole genome shotgun (WGS) entry which is preliminary data.</text>
</comment>
<proteinExistence type="inferred from homology"/>
<reference evidence="6 7" key="1">
    <citation type="submission" date="2014-11" db="EMBL/GenBank/DDBJ databases">
        <title>Genome sequence of Microbacterium mangrovi MUSC 115(T).</title>
        <authorList>
            <person name="Lee L.-H."/>
        </authorList>
    </citation>
    <scope>NUCLEOTIDE SEQUENCE [LARGE SCALE GENOMIC DNA]</scope>
    <source>
        <strain evidence="6 7">MUSC 115</strain>
    </source>
</reference>
<sequence>MSAAPVFFEPPGGRVGDVIPAVHEGVFHLWYLHEQRSDAGCGMPWHLVTTNDFVTFTDHGEAVPSGGPDAEDFNVYTGSVVQGPDATWHLFSTAQNPARRGADGRPVQLVAHATSESPHGPWRKLPEWTFGAPAGYETGDWRDPFVFHDGEKWRMLVAARHSDGPDRRRGTVAQLVSDDLFAWRPIEPLWDPRRFVAHECPDVFEWDGWWYLVYSEFTDTFCTRYRMARSLEGPWIAPDDDAIDTRAFYAAKTVARDGRRFFVGWIADRENDDDGAWQWAGTMAVLEATQRADGTLAFGLPAELVASFDEPVPAGMPDLPLALAAPDAFRAIVGTADLPEAWYARAEIRIADRTAAVGLLLRADADGGRSGIVQLEPRRGRVLFDRWPRTVTGGEQWQISGDVPFEFDRPVRLDAGPHIVEIVTDGELVVVVVDGQVSLSTRFHARAGARFGFFVSDGEASLESLIVHRRN</sequence>
<dbReference type="Pfam" id="PF00251">
    <property type="entry name" value="Glyco_hydro_32N"/>
    <property type="match status" value="1"/>
</dbReference>
<organism evidence="6 7">
    <name type="scientific">Microbacterium mangrovi</name>
    <dbReference type="NCBI Taxonomy" id="1348253"/>
    <lineage>
        <taxon>Bacteria</taxon>
        <taxon>Bacillati</taxon>
        <taxon>Actinomycetota</taxon>
        <taxon>Actinomycetes</taxon>
        <taxon>Micrococcales</taxon>
        <taxon>Microbacteriaceae</taxon>
        <taxon>Microbacterium</taxon>
    </lineage>
</organism>
<dbReference type="STRING" id="1348253.LK09_19375"/>
<dbReference type="RefSeq" id="WP_039403328.1">
    <property type="nucleotide sequence ID" value="NZ_JTDK01000023.1"/>
</dbReference>
<evidence type="ECO:0000256" key="4">
    <source>
        <dbReference type="ARBA" id="ARBA00023295"/>
    </source>
</evidence>
<feature type="domain" description="Glycosyl hydrolase family 32 N-terminal" evidence="5">
    <location>
        <begin position="21"/>
        <end position="286"/>
    </location>
</feature>
<dbReference type="SMART" id="SM00640">
    <property type="entry name" value="Glyco_32"/>
    <property type="match status" value="1"/>
</dbReference>
<protein>
    <recommendedName>
        <fullName evidence="2">beta-fructofuranosidase</fullName>
        <ecNumber evidence="2">3.2.1.26</ecNumber>
    </recommendedName>
</protein>
<evidence type="ECO:0000313" key="6">
    <source>
        <dbReference type="EMBL" id="KHK95395.1"/>
    </source>
</evidence>
<dbReference type="EC" id="3.2.1.26" evidence="2"/>
<dbReference type="Gene3D" id="2.115.10.20">
    <property type="entry name" value="Glycosyl hydrolase domain, family 43"/>
    <property type="match status" value="1"/>
</dbReference>
<evidence type="ECO:0000259" key="5">
    <source>
        <dbReference type="Pfam" id="PF00251"/>
    </source>
</evidence>
<evidence type="ECO:0000256" key="2">
    <source>
        <dbReference type="ARBA" id="ARBA00012758"/>
    </source>
</evidence>
<dbReference type="InterPro" id="IPR023296">
    <property type="entry name" value="Glyco_hydro_beta-prop_sf"/>
</dbReference>
<evidence type="ECO:0000256" key="3">
    <source>
        <dbReference type="ARBA" id="ARBA00022801"/>
    </source>
</evidence>
<dbReference type="PANTHER" id="PTHR43101">
    <property type="entry name" value="BETA-FRUCTOSIDASE"/>
    <property type="match status" value="1"/>
</dbReference>
<keyword evidence="4" id="KW-0326">Glycosidase</keyword>
<dbReference type="InterPro" id="IPR001362">
    <property type="entry name" value="Glyco_hydro_32"/>
</dbReference>
<dbReference type="GO" id="GO:0004564">
    <property type="term" value="F:beta-fructofuranosidase activity"/>
    <property type="evidence" value="ECO:0007669"/>
    <property type="project" value="UniProtKB-EC"/>
</dbReference>
<dbReference type="SUPFAM" id="SSF75005">
    <property type="entry name" value="Arabinanase/levansucrase/invertase"/>
    <property type="match status" value="1"/>
</dbReference>
<dbReference type="Gene3D" id="2.60.120.560">
    <property type="entry name" value="Exo-inulinase, domain 1"/>
    <property type="match status" value="1"/>
</dbReference>
<dbReference type="PANTHER" id="PTHR43101:SF1">
    <property type="entry name" value="BETA-FRUCTOSIDASE"/>
    <property type="match status" value="1"/>
</dbReference>
<evidence type="ECO:0000313" key="7">
    <source>
        <dbReference type="Proteomes" id="UP000031030"/>
    </source>
</evidence>
<evidence type="ECO:0000256" key="1">
    <source>
        <dbReference type="ARBA" id="ARBA00009902"/>
    </source>
</evidence>
<gene>
    <name evidence="6" type="ORF">LK09_19375</name>
</gene>
<comment type="similarity">
    <text evidence="1">Belongs to the glycosyl hydrolase 32 family.</text>
</comment>
<keyword evidence="3 6" id="KW-0378">Hydrolase</keyword>
<accession>A0A0B2A1B5</accession>
<keyword evidence="7" id="KW-1185">Reference proteome</keyword>
<dbReference type="GO" id="GO:0005975">
    <property type="term" value="P:carbohydrate metabolic process"/>
    <property type="evidence" value="ECO:0007669"/>
    <property type="project" value="InterPro"/>
</dbReference>
<dbReference type="CDD" id="cd08995">
    <property type="entry name" value="GH32_EcAec43-like"/>
    <property type="match status" value="1"/>
</dbReference>
<dbReference type="EMBL" id="JTDK01000023">
    <property type="protein sequence ID" value="KHK95395.1"/>
    <property type="molecule type" value="Genomic_DNA"/>
</dbReference>
<dbReference type="AlphaFoldDB" id="A0A0B2A1B5"/>